<evidence type="ECO:0000313" key="1">
    <source>
        <dbReference type="Ensembl" id="ENSSFAP00005001464.1"/>
    </source>
</evidence>
<accession>A0A672FS72</accession>
<evidence type="ECO:0000313" key="2">
    <source>
        <dbReference type="Proteomes" id="UP000472267"/>
    </source>
</evidence>
<keyword evidence="2" id="KW-1185">Reference proteome</keyword>
<reference evidence="1" key="2">
    <citation type="submission" date="2025-08" db="UniProtKB">
        <authorList>
            <consortium name="Ensembl"/>
        </authorList>
    </citation>
    <scope>IDENTIFICATION</scope>
</reference>
<dbReference type="AlphaFoldDB" id="A0A672FS72"/>
<sequence>MIEKSQQFFFSCEQLVVTFPTASVSHRELNYSGSPGPHYRSVSHSERSSRVELSRRVGCFGGCTDVASLLERWEDFSTVPMEGLLLFSFNSISSLHLWDEQLSCRWV</sequence>
<reference evidence="1" key="1">
    <citation type="submission" date="2019-06" db="EMBL/GenBank/DDBJ databases">
        <authorList>
            <consortium name="Wellcome Sanger Institute Data Sharing"/>
        </authorList>
    </citation>
    <scope>NUCLEOTIDE SEQUENCE [LARGE SCALE GENOMIC DNA]</scope>
</reference>
<name>A0A672FS72_SALFA</name>
<dbReference type="Proteomes" id="UP000472267">
    <property type="component" value="Chromosome 13"/>
</dbReference>
<protein>
    <submittedName>
        <fullName evidence="1">Uncharacterized protein</fullName>
    </submittedName>
</protein>
<dbReference type="Ensembl" id="ENSSFAT00005001560.1">
    <property type="protein sequence ID" value="ENSSFAP00005001464.1"/>
    <property type="gene ID" value="ENSSFAG00005001048.1"/>
</dbReference>
<organism evidence="1 2">
    <name type="scientific">Salarias fasciatus</name>
    <name type="common">Jewelled blenny</name>
    <name type="synonym">Blennius fasciatus</name>
    <dbReference type="NCBI Taxonomy" id="181472"/>
    <lineage>
        <taxon>Eukaryota</taxon>
        <taxon>Metazoa</taxon>
        <taxon>Chordata</taxon>
        <taxon>Craniata</taxon>
        <taxon>Vertebrata</taxon>
        <taxon>Euteleostomi</taxon>
        <taxon>Actinopterygii</taxon>
        <taxon>Neopterygii</taxon>
        <taxon>Teleostei</taxon>
        <taxon>Neoteleostei</taxon>
        <taxon>Acanthomorphata</taxon>
        <taxon>Ovalentaria</taxon>
        <taxon>Blenniimorphae</taxon>
        <taxon>Blenniiformes</taxon>
        <taxon>Blennioidei</taxon>
        <taxon>Blenniidae</taxon>
        <taxon>Salariinae</taxon>
        <taxon>Salarias</taxon>
    </lineage>
</organism>
<proteinExistence type="predicted"/>
<dbReference type="InParanoid" id="A0A672FS72"/>
<reference evidence="1" key="3">
    <citation type="submission" date="2025-09" db="UniProtKB">
        <authorList>
            <consortium name="Ensembl"/>
        </authorList>
    </citation>
    <scope>IDENTIFICATION</scope>
</reference>